<name>M0IKT5_9EURY</name>
<dbReference type="PATRIC" id="fig|662479.7.peg.1010"/>
<dbReference type="EMBL" id="AOLN01000007">
    <property type="protein sequence ID" value="ELZ96463.1"/>
    <property type="molecule type" value="Genomic_DNA"/>
</dbReference>
<sequence length="345" mass="38789">MPNTAVRAMSDYVFGEARELLDEADVGLPALREAGLVGSDAHDILLRIKRHSPDGADDERYQRILEKEVSENIREGVVRGHTPTLNHLTGLSKNRSGLEGYRTIEELESLWRDYPAFALYVYAPTPPEGPVGVGKSDFAYFLGAEIGRRVYPDPSIASNATEDEFQTFQKWSEVEHWLKTTNGRKLFILDEAAQVLQFADMNEGKVLSKLLKLIRKYEGNIILIGHTGRDVPRDVRRQLLVCRKDSKKKATVGTGLKEENEEIRVADVCMRLDGIPRTNVEWDTMDTADFEFDVEDGEDVVGDEADEAPMCEAETNAGNPCPADAEYPPDASRYCYNHRHLVDED</sequence>
<reference evidence="1 2" key="1">
    <citation type="journal article" date="2014" name="PLoS Genet.">
        <title>Phylogenetically driven sequencing of extremely halophilic archaea reveals strategies for static and dynamic osmo-response.</title>
        <authorList>
            <person name="Becker E.A."/>
            <person name="Seitzer P.M."/>
            <person name="Tritt A."/>
            <person name="Larsen D."/>
            <person name="Krusor M."/>
            <person name="Yao A.I."/>
            <person name="Wu D."/>
            <person name="Madern D."/>
            <person name="Eisen J.A."/>
            <person name="Darling A.E."/>
            <person name="Facciotti M.T."/>
        </authorList>
    </citation>
    <scope>NUCLEOTIDE SEQUENCE [LARGE SCALE GENOMIC DNA]</scope>
    <source>
        <strain evidence="1 2">ATCC BAA-1512</strain>
    </source>
</reference>
<proteinExistence type="predicted"/>
<keyword evidence="2" id="KW-1185">Reference proteome</keyword>
<dbReference type="AlphaFoldDB" id="M0IKT5"/>
<protein>
    <submittedName>
        <fullName evidence="1">Uncharacterized protein</fullName>
    </submittedName>
</protein>
<dbReference type="InterPro" id="IPR027417">
    <property type="entry name" value="P-loop_NTPase"/>
</dbReference>
<comment type="caution">
    <text evidence="1">The sequence shown here is derived from an EMBL/GenBank/DDBJ whole genome shotgun (WGS) entry which is preliminary data.</text>
</comment>
<organism evidence="1 2">
    <name type="scientific">Haloferax mucosum ATCC BAA-1512</name>
    <dbReference type="NCBI Taxonomy" id="662479"/>
    <lineage>
        <taxon>Archaea</taxon>
        <taxon>Methanobacteriati</taxon>
        <taxon>Methanobacteriota</taxon>
        <taxon>Stenosarchaea group</taxon>
        <taxon>Halobacteria</taxon>
        <taxon>Halobacteriales</taxon>
        <taxon>Haloferacaceae</taxon>
        <taxon>Haloferax</taxon>
    </lineage>
</organism>
<evidence type="ECO:0000313" key="2">
    <source>
        <dbReference type="Proteomes" id="UP000011550"/>
    </source>
</evidence>
<accession>M0IKT5</accession>
<evidence type="ECO:0000313" key="1">
    <source>
        <dbReference type="EMBL" id="ELZ96463.1"/>
    </source>
</evidence>
<dbReference type="STRING" id="662479.C440_04928"/>
<gene>
    <name evidence="1" type="ORF">C440_04928</name>
</gene>
<dbReference type="SUPFAM" id="SSF52540">
    <property type="entry name" value="P-loop containing nucleoside triphosphate hydrolases"/>
    <property type="match status" value="1"/>
</dbReference>
<dbReference type="Proteomes" id="UP000011550">
    <property type="component" value="Unassembled WGS sequence"/>
</dbReference>